<evidence type="ECO:0000259" key="6">
    <source>
        <dbReference type="Pfam" id="PF00156"/>
    </source>
</evidence>
<evidence type="ECO:0000256" key="5">
    <source>
        <dbReference type="ARBA" id="ARBA00049656"/>
    </source>
</evidence>
<dbReference type="InterPro" id="IPR029057">
    <property type="entry name" value="PRTase-like"/>
</dbReference>
<evidence type="ECO:0000259" key="7">
    <source>
        <dbReference type="Pfam" id="PF09182"/>
    </source>
</evidence>
<proteinExistence type="inferred from homology"/>
<dbReference type="PANTHER" id="PTHR43864:SF2">
    <property type="entry name" value="PUR OPERON REPRESSOR"/>
    <property type="match status" value="1"/>
</dbReference>
<dbReference type="InterPro" id="IPR036390">
    <property type="entry name" value="WH_DNA-bd_sf"/>
</dbReference>
<evidence type="ECO:0000256" key="4">
    <source>
        <dbReference type="ARBA" id="ARBA00023163"/>
    </source>
</evidence>
<dbReference type="InterPro" id="IPR010078">
    <property type="entry name" value="PurR_Bsub"/>
</dbReference>
<protein>
    <submittedName>
        <fullName evidence="8">Purine operon repressor</fullName>
    </submittedName>
</protein>
<dbReference type="Proteomes" id="UP000767854">
    <property type="component" value="Unassembled WGS sequence"/>
</dbReference>
<dbReference type="InterPro" id="IPR036388">
    <property type="entry name" value="WH-like_DNA-bd_sf"/>
</dbReference>
<evidence type="ECO:0000313" key="8">
    <source>
        <dbReference type="EMBL" id="MBM7561894.1"/>
    </source>
</evidence>
<dbReference type="Gene3D" id="3.40.50.2020">
    <property type="match status" value="1"/>
</dbReference>
<dbReference type="SUPFAM" id="SSF53271">
    <property type="entry name" value="PRTase-like"/>
    <property type="match status" value="1"/>
</dbReference>
<comment type="caution">
    <text evidence="8">The sequence shown here is derived from an EMBL/GenBank/DDBJ whole genome shotgun (WGS) entry which is preliminary data.</text>
</comment>
<dbReference type="InterPro" id="IPR015265">
    <property type="entry name" value="PuR_N"/>
</dbReference>
<dbReference type="PANTHER" id="PTHR43864">
    <property type="entry name" value="HYPOXANTHINE/GUANINE PHOSPHORIBOSYLTRANSFERASE"/>
    <property type="match status" value="1"/>
</dbReference>
<keyword evidence="3" id="KW-0238">DNA-binding</keyword>
<dbReference type="InterPro" id="IPR050118">
    <property type="entry name" value="Pur/Pyrimidine_PRTase"/>
</dbReference>
<keyword evidence="9" id="KW-1185">Reference proteome</keyword>
<dbReference type="Pfam" id="PF09182">
    <property type="entry name" value="PuR_N"/>
    <property type="match status" value="1"/>
</dbReference>
<keyword evidence="2" id="KW-0805">Transcription regulation</keyword>
<reference evidence="8 9" key="1">
    <citation type="submission" date="2021-01" db="EMBL/GenBank/DDBJ databases">
        <title>Genomic Encyclopedia of Type Strains, Phase IV (KMG-IV): sequencing the most valuable type-strain genomes for metagenomic binning, comparative biology and taxonomic classification.</title>
        <authorList>
            <person name="Goeker M."/>
        </authorList>
    </citation>
    <scope>NUCLEOTIDE SEQUENCE [LARGE SCALE GENOMIC DNA]</scope>
    <source>
        <strain evidence="8 9">DSM 24436</strain>
    </source>
</reference>
<keyword evidence="4" id="KW-0804">Transcription</keyword>
<evidence type="ECO:0000256" key="1">
    <source>
        <dbReference type="ARBA" id="ARBA00011738"/>
    </source>
</evidence>
<dbReference type="NCBIfam" id="TIGR01743">
    <property type="entry name" value="purR_Bsub"/>
    <property type="match status" value="1"/>
</dbReference>
<dbReference type="InterPro" id="IPR000836">
    <property type="entry name" value="PRTase_dom"/>
</dbReference>
<comment type="subunit">
    <text evidence="1">Homodimer.</text>
</comment>
<gene>
    <name evidence="8" type="ORF">JOC49_001435</name>
</gene>
<feature type="domain" description="Phosphoribosyltransferase" evidence="6">
    <location>
        <begin position="109"/>
        <end position="245"/>
    </location>
</feature>
<sequence length="274" mass="30184">MSKLKRNERIGAIVKILSDAPNKVFTLNYFTEIFDSAKSTISEDLVIVKKLMEDLNLGRVMTIAGAAGGAKFVPALSKIDKTQLVERICQDVRNPDRIVPGNFLYMADILYNPVYAKGIGDIFTERYSSEESRVDYVLTVETKGIPIAVMTARGLNVPLVIARHENKVTEGPKLSINYVSGSSGTLRTMYIAKNAIRKGSRVLIVDDFMRAGGSAKGMSALVKELDCEVAGICVLFDSVHPTQKLVSRYTSLIRYEGIDSNGTILVHPNYEDLL</sequence>
<dbReference type="SUPFAM" id="SSF46785">
    <property type="entry name" value="Winged helix' DNA-binding domain"/>
    <property type="match status" value="1"/>
</dbReference>
<accession>A0ABS2MR56</accession>
<dbReference type="RefSeq" id="WP_204663834.1">
    <property type="nucleotide sequence ID" value="NZ_JAFBDT010000009.1"/>
</dbReference>
<feature type="domain" description="Bacterial purine repressor N-terminal" evidence="7">
    <location>
        <begin position="5"/>
        <end position="74"/>
    </location>
</feature>
<evidence type="ECO:0000256" key="2">
    <source>
        <dbReference type="ARBA" id="ARBA00023015"/>
    </source>
</evidence>
<dbReference type="EMBL" id="JAFBDT010000009">
    <property type="protein sequence ID" value="MBM7561894.1"/>
    <property type="molecule type" value="Genomic_DNA"/>
</dbReference>
<name>A0ABS2MR56_9FIRM</name>
<evidence type="ECO:0000313" key="9">
    <source>
        <dbReference type="Proteomes" id="UP000767854"/>
    </source>
</evidence>
<dbReference type="Gene3D" id="1.10.10.10">
    <property type="entry name" value="Winged helix-like DNA-binding domain superfamily/Winged helix DNA-binding domain"/>
    <property type="match status" value="1"/>
</dbReference>
<organism evidence="8 9">
    <name type="scientific">Fusibacter tunisiensis</name>
    <dbReference type="NCBI Taxonomy" id="1008308"/>
    <lineage>
        <taxon>Bacteria</taxon>
        <taxon>Bacillati</taxon>
        <taxon>Bacillota</taxon>
        <taxon>Clostridia</taxon>
        <taxon>Eubacteriales</taxon>
        <taxon>Eubacteriales Family XII. Incertae Sedis</taxon>
        <taxon>Fusibacter</taxon>
    </lineage>
</organism>
<dbReference type="CDD" id="cd06223">
    <property type="entry name" value="PRTases_typeI"/>
    <property type="match status" value="1"/>
</dbReference>
<dbReference type="Pfam" id="PF00156">
    <property type="entry name" value="Pribosyltran"/>
    <property type="match status" value="1"/>
</dbReference>
<evidence type="ECO:0000256" key="3">
    <source>
        <dbReference type="ARBA" id="ARBA00023125"/>
    </source>
</evidence>
<comment type="similarity">
    <text evidence="5">Belongs to the purine/pyrimidine phosphoribosyltransferase family. PurR subfamily.</text>
</comment>